<evidence type="ECO:0000256" key="5">
    <source>
        <dbReference type="ARBA" id="ARBA00023124"/>
    </source>
</evidence>
<dbReference type="EMBL" id="NJGD01000025">
    <property type="protein sequence ID" value="PJR10229.1"/>
    <property type="molecule type" value="Genomic_DNA"/>
</dbReference>
<keyword evidence="3" id="KW-0227">DNA damage</keyword>
<dbReference type="RefSeq" id="WP_100674631.1">
    <property type="nucleotide sequence ID" value="NZ_NJGD01000025.1"/>
</dbReference>
<evidence type="ECO:0000256" key="2">
    <source>
        <dbReference type="ARBA" id="ARBA00022670"/>
    </source>
</evidence>
<dbReference type="SUPFAM" id="SSF143081">
    <property type="entry name" value="BB1717-like"/>
    <property type="match status" value="1"/>
</dbReference>
<evidence type="ECO:0000313" key="9">
    <source>
        <dbReference type="EMBL" id="PJR10229.1"/>
    </source>
</evidence>
<evidence type="ECO:0000256" key="4">
    <source>
        <dbReference type="ARBA" id="ARBA00022801"/>
    </source>
</evidence>
<keyword evidence="4 8" id="KW-0378">Hydrolase</keyword>
<dbReference type="GO" id="GO:0106300">
    <property type="term" value="P:protein-DNA covalent cross-linking repair"/>
    <property type="evidence" value="ECO:0007669"/>
    <property type="project" value="InterPro"/>
</dbReference>
<name>A0A2J0YU64_RHIML</name>
<keyword evidence="5" id="KW-0190">Covalent protein-DNA linkage</keyword>
<evidence type="ECO:0000256" key="8">
    <source>
        <dbReference type="RuleBase" id="RU364100"/>
    </source>
</evidence>
<comment type="caution">
    <text evidence="9">The sequence shown here is derived from an EMBL/GenBank/DDBJ whole genome shotgun (WGS) entry which is preliminary data.</text>
</comment>
<keyword evidence="7" id="KW-0456">Lyase</keyword>
<keyword evidence="6" id="KW-0238">DNA-binding</keyword>
<sequence length="238" mass="27236">MCGRVYIKTTLEGLFRDFSSARREADAEALANQFPRYNGAPTQFYPIIIRDVIRDPDVFGPTFVSARWGLIPRWIKEQRPGRPPPINARCEGISTSGMFKDAYRRRRCLIPIDGFFEWKDIHGTGRNKQPYAIAMKSGEPFALAGIWETWRDAATDEDIRTFCVITCAANDMVAAIHDRMPVVLHKEDYERWLSPEPDPFELMKPFPADLMTMWPIDRKVGSPKNDTADILDPVDPTL</sequence>
<dbReference type="InterPro" id="IPR036590">
    <property type="entry name" value="SRAP-like"/>
</dbReference>
<evidence type="ECO:0000256" key="3">
    <source>
        <dbReference type="ARBA" id="ARBA00022763"/>
    </source>
</evidence>
<dbReference type="AlphaFoldDB" id="A0A2J0YU64"/>
<dbReference type="EC" id="3.4.-.-" evidence="8"/>
<dbReference type="PANTHER" id="PTHR13604:SF0">
    <property type="entry name" value="ABASIC SITE PROCESSING PROTEIN HMCES"/>
    <property type="match status" value="1"/>
</dbReference>
<dbReference type="InterPro" id="IPR003738">
    <property type="entry name" value="SRAP"/>
</dbReference>
<dbReference type="GO" id="GO:0016829">
    <property type="term" value="F:lyase activity"/>
    <property type="evidence" value="ECO:0007669"/>
    <property type="project" value="UniProtKB-KW"/>
</dbReference>
<dbReference type="Proteomes" id="UP000231987">
    <property type="component" value="Unassembled WGS sequence"/>
</dbReference>
<evidence type="ECO:0000256" key="7">
    <source>
        <dbReference type="ARBA" id="ARBA00023239"/>
    </source>
</evidence>
<evidence type="ECO:0000256" key="6">
    <source>
        <dbReference type="ARBA" id="ARBA00023125"/>
    </source>
</evidence>
<evidence type="ECO:0000313" key="10">
    <source>
        <dbReference type="Proteomes" id="UP000231987"/>
    </source>
</evidence>
<keyword evidence="2 8" id="KW-0645">Protease</keyword>
<comment type="similarity">
    <text evidence="1 8">Belongs to the SOS response-associated peptidase family.</text>
</comment>
<dbReference type="GO" id="GO:0008233">
    <property type="term" value="F:peptidase activity"/>
    <property type="evidence" value="ECO:0007669"/>
    <property type="project" value="UniProtKB-KW"/>
</dbReference>
<organism evidence="9 10">
    <name type="scientific">Rhizobium meliloti</name>
    <name type="common">Ensifer meliloti</name>
    <name type="synonym">Sinorhizobium meliloti</name>
    <dbReference type="NCBI Taxonomy" id="382"/>
    <lineage>
        <taxon>Bacteria</taxon>
        <taxon>Pseudomonadati</taxon>
        <taxon>Pseudomonadota</taxon>
        <taxon>Alphaproteobacteria</taxon>
        <taxon>Hyphomicrobiales</taxon>
        <taxon>Rhizobiaceae</taxon>
        <taxon>Sinorhizobium/Ensifer group</taxon>
        <taxon>Sinorhizobium</taxon>
    </lineage>
</organism>
<accession>A0A2J0YU64</accession>
<dbReference type="GO" id="GO:0003697">
    <property type="term" value="F:single-stranded DNA binding"/>
    <property type="evidence" value="ECO:0007669"/>
    <property type="project" value="InterPro"/>
</dbReference>
<dbReference type="Gene3D" id="3.90.1680.10">
    <property type="entry name" value="SOS response associated peptidase-like"/>
    <property type="match status" value="1"/>
</dbReference>
<dbReference type="PANTHER" id="PTHR13604">
    <property type="entry name" value="DC12-RELATED"/>
    <property type="match status" value="1"/>
</dbReference>
<evidence type="ECO:0000256" key="1">
    <source>
        <dbReference type="ARBA" id="ARBA00008136"/>
    </source>
</evidence>
<reference evidence="9 10" key="1">
    <citation type="submission" date="2017-06" db="EMBL/GenBank/DDBJ databases">
        <title>Ensifer strains isolated from leguminous trees and herbs display diverse denitrification phenotypes with some acting as strong N2O sinks.</title>
        <authorList>
            <person name="Woliy K."/>
            <person name="Mania D."/>
            <person name="Bakken L.R."/>
            <person name="Frostegard A."/>
        </authorList>
    </citation>
    <scope>NUCLEOTIDE SEQUENCE [LARGE SCALE GENOMIC DNA]</scope>
    <source>
        <strain evidence="9 10">AC50a</strain>
    </source>
</reference>
<gene>
    <name evidence="9" type="ORF">CEJ86_29790</name>
</gene>
<proteinExistence type="inferred from homology"/>
<dbReference type="GO" id="GO:0006508">
    <property type="term" value="P:proteolysis"/>
    <property type="evidence" value="ECO:0007669"/>
    <property type="project" value="UniProtKB-KW"/>
</dbReference>
<protein>
    <recommendedName>
        <fullName evidence="8">Abasic site processing protein</fullName>
        <ecNumber evidence="8">3.4.-.-</ecNumber>
    </recommendedName>
</protein>
<dbReference type="Pfam" id="PF02586">
    <property type="entry name" value="SRAP"/>
    <property type="match status" value="1"/>
</dbReference>